<dbReference type="PANTHER" id="PTHR36317">
    <property type="entry name" value="PROTEIN MULTIPLE CHLOROPLAST DIVISION SITE 1"/>
    <property type="match status" value="1"/>
</dbReference>
<evidence type="ECO:0000313" key="2">
    <source>
        <dbReference type="EMBL" id="CAF2162685.1"/>
    </source>
</evidence>
<dbReference type="EMBL" id="HG994361">
    <property type="protein sequence ID" value="CAF2162685.1"/>
    <property type="molecule type" value="Genomic_DNA"/>
</dbReference>
<gene>
    <name evidence="2" type="ORF">DARMORV10_A07P15460.1</name>
</gene>
<feature type="signal peptide" evidence="1">
    <location>
        <begin position="1"/>
        <end position="22"/>
    </location>
</feature>
<dbReference type="InterPro" id="IPR034572">
    <property type="entry name" value="MCD1"/>
</dbReference>
<organism evidence="2">
    <name type="scientific">Brassica napus</name>
    <name type="common">Rape</name>
    <dbReference type="NCBI Taxonomy" id="3708"/>
    <lineage>
        <taxon>Eukaryota</taxon>
        <taxon>Viridiplantae</taxon>
        <taxon>Streptophyta</taxon>
        <taxon>Embryophyta</taxon>
        <taxon>Tracheophyta</taxon>
        <taxon>Spermatophyta</taxon>
        <taxon>Magnoliopsida</taxon>
        <taxon>eudicotyledons</taxon>
        <taxon>Gunneridae</taxon>
        <taxon>Pentapetalae</taxon>
        <taxon>rosids</taxon>
        <taxon>malvids</taxon>
        <taxon>Brassicales</taxon>
        <taxon>Brassicaceae</taxon>
        <taxon>Brassiceae</taxon>
        <taxon>Brassica</taxon>
    </lineage>
</organism>
<sequence>MSWTCILIFLKLLAAPTGPRIATKINDLMTFKEKLFKHEDPFNNHFLKVGKRSSTVEMRRKVYRLAPVTLTEKEQTVHQRRSSRAYQWKRTNGFPQRMRLSTA</sequence>
<feature type="chain" id="PRO_5032481581" evidence="1">
    <location>
        <begin position="23"/>
        <end position="103"/>
    </location>
</feature>
<evidence type="ECO:0000256" key="1">
    <source>
        <dbReference type="SAM" id="SignalP"/>
    </source>
</evidence>
<accession>A0A816YHH5</accession>
<proteinExistence type="predicted"/>
<reference evidence="2" key="1">
    <citation type="submission" date="2021-01" db="EMBL/GenBank/DDBJ databases">
        <authorList>
            <consortium name="Genoscope - CEA"/>
            <person name="William W."/>
        </authorList>
    </citation>
    <scope>NUCLEOTIDE SEQUENCE</scope>
</reference>
<protein>
    <submittedName>
        <fullName evidence="2">(rape) hypothetical protein</fullName>
    </submittedName>
</protein>
<keyword evidence="1" id="KW-0732">Signal</keyword>
<name>A0A816YHH5_BRANA</name>
<dbReference type="GO" id="GO:0010020">
    <property type="term" value="P:chloroplast fission"/>
    <property type="evidence" value="ECO:0007669"/>
    <property type="project" value="InterPro"/>
</dbReference>
<dbReference type="PANTHER" id="PTHR36317:SF1">
    <property type="entry name" value="PROTEIN MULTIPLE CHLOROPLAST DIVISION SITE 1"/>
    <property type="match status" value="1"/>
</dbReference>
<dbReference type="Proteomes" id="UP001295469">
    <property type="component" value="Chromosome A07"/>
</dbReference>
<dbReference type="AlphaFoldDB" id="A0A816YHH5"/>
<dbReference type="GO" id="GO:0009507">
    <property type="term" value="C:chloroplast"/>
    <property type="evidence" value="ECO:0007669"/>
    <property type="project" value="InterPro"/>
</dbReference>